<reference evidence="1" key="1">
    <citation type="submission" date="2022-07" db="EMBL/GenBank/DDBJ databases">
        <authorList>
            <person name="Macas J."/>
            <person name="Novak P."/>
            <person name="Neumann P."/>
        </authorList>
    </citation>
    <scope>NUCLEOTIDE SEQUENCE</scope>
</reference>
<evidence type="ECO:0000313" key="1">
    <source>
        <dbReference type="EMBL" id="CAH9104813.1"/>
    </source>
</evidence>
<keyword evidence="2" id="KW-1185">Reference proteome</keyword>
<gene>
    <name evidence="1" type="ORF">CEURO_LOCUS16699</name>
</gene>
<accession>A0A9P0ZLX8</accession>
<organism evidence="1 2">
    <name type="scientific">Cuscuta europaea</name>
    <name type="common">European dodder</name>
    <dbReference type="NCBI Taxonomy" id="41803"/>
    <lineage>
        <taxon>Eukaryota</taxon>
        <taxon>Viridiplantae</taxon>
        <taxon>Streptophyta</taxon>
        <taxon>Embryophyta</taxon>
        <taxon>Tracheophyta</taxon>
        <taxon>Spermatophyta</taxon>
        <taxon>Magnoliopsida</taxon>
        <taxon>eudicotyledons</taxon>
        <taxon>Gunneridae</taxon>
        <taxon>Pentapetalae</taxon>
        <taxon>asterids</taxon>
        <taxon>lamiids</taxon>
        <taxon>Solanales</taxon>
        <taxon>Convolvulaceae</taxon>
        <taxon>Cuscuteae</taxon>
        <taxon>Cuscuta</taxon>
        <taxon>Cuscuta subgen. Cuscuta</taxon>
    </lineage>
</organism>
<evidence type="ECO:0000313" key="2">
    <source>
        <dbReference type="Proteomes" id="UP001152484"/>
    </source>
</evidence>
<dbReference type="AlphaFoldDB" id="A0A9P0ZLX8"/>
<name>A0A9P0ZLX8_CUSEU</name>
<sequence>MCACIQPTSQGCQLSWKYSAIIYVCMHTTNFTVFLKISDSSEYLKSLLQSAYHLATSKELIVNFMDYENCLS</sequence>
<proteinExistence type="predicted"/>
<protein>
    <submittedName>
        <fullName evidence="1">Uncharacterized protein</fullName>
    </submittedName>
</protein>
<comment type="caution">
    <text evidence="1">The sequence shown here is derived from an EMBL/GenBank/DDBJ whole genome shotgun (WGS) entry which is preliminary data.</text>
</comment>
<dbReference type="Proteomes" id="UP001152484">
    <property type="component" value="Unassembled WGS sequence"/>
</dbReference>
<dbReference type="EMBL" id="CAMAPE010000046">
    <property type="protein sequence ID" value="CAH9104813.1"/>
    <property type="molecule type" value="Genomic_DNA"/>
</dbReference>